<dbReference type="RefSeq" id="WP_125467177.1">
    <property type="nucleotide sequence ID" value="NZ_RWBG01000002.1"/>
</dbReference>
<evidence type="ECO:0000256" key="1">
    <source>
        <dbReference type="ARBA" id="ARBA00022729"/>
    </source>
</evidence>
<evidence type="ECO:0000313" key="5">
    <source>
        <dbReference type="EMBL" id="RSK40257.1"/>
    </source>
</evidence>
<reference evidence="5 6" key="1">
    <citation type="submission" date="2018-12" db="EMBL/GenBank/DDBJ databases">
        <title>Mangrovimonas spongiae sp. nov., a novel member of the genus Mangrovimonas isolated from marine sponge.</title>
        <authorList>
            <person name="Zhuang L."/>
            <person name="Luo L."/>
        </authorList>
    </citation>
    <scope>NUCLEOTIDE SEQUENCE [LARGE SCALE GENOMIC DNA]</scope>
    <source>
        <strain evidence="5 6">HN-E26</strain>
    </source>
</reference>
<evidence type="ECO:0000259" key="4">
    <source>
        <dbReference type="Pfam" id="PF18962"/>
    </source>
</evidence>
<feature type="chain" id="PRO_5018785201" evidence="3">
    <location>
        <begin position="20"/>
        <end position="574"/>
    </location>
</feature>
<feature type="signal peptide" evidence="3">
    <location>
        <begin position="1"/>
        <end position="19"/>
    </location>
</feature>
<comment type="caution">
    <text evidence="5">The sequence shown here is derived from an EMBL/GenBank/DDBJ whole genome shotgun (WGS) entry which is preliminary data.</text>
</comment>
<feature type="compositionally biased region" description="Acidic residues" evidence="2">
    <location>
        <begin position="227"/>
        <end position="245"/>
    </location>
</feature>
<proteinExistence type="predicted"/>
<dbReference type="Proteomes" id="UP000270620">
    <property type="component" value="Unassembled WGS sequence"/>
</dbReference>
<accession>A0A3R9NY89</accession>
<dbReference type="OrthoDB" id="2972467at2"/>
<dbReference type="NCBIfam" id="TIGR04183">
    <property type="entry name" value="Por_Secre_tail"/>
    <property type="match status" value="1"/>
</dbReference>
<evidence type="ECO:0000256" key="3">
    <source>
        <dbReference type="SAM" id="SignalP"/>
    </source>
</evidence>
<feature type="region of interest" description="Disordered" evidence="2">
    <location>
        <begin position="211"/>
        <end position="296"/>
    </location>
</feature>
<dbReference type="Pfam" id="PF11617">
    <property type="entry name" value="Cu-binding_MopE"/>
    <property type="match status" value="4"/>
</dbReference>
<feature type="compositionally biased region" description="Acidic residues" evidence="2">
    <location>
        <begin position="262"/>
        <end position="277"/>
    </location>
</feature>
<evidence type="ECO:0000313" key="6">
    <source>
        <dbReference type="Proteomes" id="UP000270620"/>
    </source>
</evidence>
<dbReference type="AlphaFoldDB" id="A0A3R9NY89"/>
<feature type="domain" description="Secretion system C-terminal sorting" evidence="4">
    <location>
        <begin position="495"/>
        <end position="572"/>
    </location>
</feature>
<dbReference type="InterPro" id="IPR026444">
    <property type="entry name" value="Secre_tail"/>
</dbReference>
<gene>
    <name evidence="5" type="ORF">EJA19_04560</name>
</gene>
<protein>
    <submittedName>
        <fullName evidence="5">T9SS C-terminal target domain-containing protein</fullName>
    </submittedName>
</protein>
<organism evidence="5 6">
    <name type="scientific">Mangrovimonas spongiae</name>
    <dbReference type="NCBI Taxonomy" id="2494697"/>
    <lineage>
        <taxon>Bacteria</taxon>
        <taxon>Pseudomonadati</taxon>
        <taxon>Bacteroidota</taxon>
        <taxon>Flavobacteriia</taxon>
        <taxon>Flavobacteriales</taxon>
        <taxon>Flavobacteriaceae</taxon>
        <taxon>Mangrovimonas</taxon>
    </lineage>
</organism>
<name>A0A3R9NY89_9FLAO</name>
<sequence length="574" mass="61797">MKKLLLLYCLLFTVAYSNAQGACEIISVTPYCESNDLCVTVVAYTEGIQNQFLVFEYENGDSQAHPIFSSGLYTFSICGQPQQSIVTVYVGGELDGTQCSQLYTSFLPSCSSLDDDGDGVTADIDCDDQDANIYPGAPEICDGKDNNCDGNTDEGLPTTTYYWDADLDGYGNPDLVSEDKCSHPGGRYVEIAGDCDDTNPDVNPGATEIVDNGIDDDCNPNTPDSSLDIDNDGDGQTENEGDCDDTNAAIYTGNTEIPYNGIDDDCDASTPDDDLDGDGYLQSEDCDDQDASVNPGATEIVGNGIDDDCNPDTPDTNDCILDSDNDGTPDCQDGCPNDRKKTEPGDCGCGTVDRDKDNDGIADCNDVCDREDDTVDVDNDGIPDCIDPCIGDQDSDGDGVADCNDICNGQDDTLDSDGDTVPDCLDVCPNDPNDLCNSNPCAVGETLICHYKNNGDTIEMCVRENQLQRHLDHGDTIGGCNTQARQAMDTEAIALYPNPNNGMFTLAFKNWSRSNETVTISVKNTYGLEVYRSSFSSAQQVELNLQNQLKRNGIYFVCITSEHATVTKRIIIAK</sequence>
<dbReference type="InterPro" id="IPR021655">
    <property type="entry name" value="Put_metal-bd"/>
</dbReference>
<dbReference type="EMBL" id="RWBG01000002">
    <property type="protein sequence ID" value="RSK40257.1"/>
    <property type="molecule type" value="Genomic_DNA"/>
</dbReference>
<evidence type="ECO:0000256" key="2">
    <source>
        <dbReference type="SAM" id="MobiDB-lite"/>
    </source>
</evidence>
<dbReference type="Pfam" id="PF18962">
    <property type="entry name" value="Por_Secre_tail"/>
    <property type="match status" value="1"/>
</dbReference>
<keyword evidence="6" id="KW-1185">Reference proteome</keyword>
<keyword evidence="1 3" id="KW-0732">Signal</keyword>